<sequence length="661" mass="71590">MISTPASVFKLLSSLFVAIPLAVICVDCSNNEVHKAQAIPRINENIRYPQSAAVIDVTSPEYKAVPNDGKDDTAAIQKALSQFPNQGRVIYLPNGVYNISDSLHWANGVPFRSDYKRIVLQGQSRDGVVIQLNDSSPKFQNPDKPRPVISTGFNPDLDPNSKEFKASKVAQRFSNSVRNLTINIGKNNPGAEGLNFVANNQGAVRSVKIISSDNQGTTGLALTHGEVGPLLVEDVEIIGFDEGISTNNGINGLSMQNITVRDQKRAGFYNRGQVVSLEGFNSVNSVAAIVNGSNPHTGNDRGSTLTLMNAKLIGSGGASNKPAISSIGFIYARNVVSSGYRNVLSNNTNAKKAAKSVKGNAIDEFASHPILSKFPSPSRSLQLTIKQFPKLEWDDPKTWVSVEQFGAIATDKKDDTAAFQAAIDSGATTVVVPKPGIFTINGSLKLRGNVRRFLGTEGVLNGSGEIVASDGSQPTLIIENFFVAYKSKLKWKNVANRTIVYRSILGLDLESQGSGDLFIDDAAMHTIRLLNPAQHIWARQLNPEGSVETAVVNRGAKLWILGLKTEGSKTKIETTDNGFTEVLGGLIYATNKQAPSDPLFRIINASCSFVGVTEAYFDKDTYQIWVEETRGNETKKLMRREIPGRRTANGQALVLYTGFKK</sequence>
<evidence type="ECO:0000313" key="3">
    <source>
        <dbReference type="EMBL" id="NEU76721.1"/>
    </source>
</evidence>
<evidence type="ECO:0000313" key="4">
    <source>
        <dbReference type="Proteomes" id="UP000031549"/>
    </source>
</evidence>
<name>A0A846HKL8_9CYAN</name>
<dbReference type="SUPFAM" id="SSF51126">
    <property type="entry name" value="Pectin lyase-like"/>
    <property type="match status" value="2"/>
</dbReference>
<keyword evidence="4" id="KW-1185">Reference proteome</keyword>
<organism evidence="3 4">
    <name type="scientific">Hassallia byssoidea VB512170</name>
    <dbReference type="NCBI Taxonomy" id="1304833"/>
    <lineage>
        <taxon>Bacteria</taxon>
        <taxon>Bacillati</taxon>
        <taxon>Cyanobacteriota</taxon>
        <taxon>Cyanophyceae</taxon>
        <taxon>Nostocales</taxon>
        <taxon>Tolypothrichaceae</taxon>
        <taxon>Hassallia</taxon>
    </lineage>
</organism>
<keyword evidence="1" id="KW-0732">Signal</keyword>
<dbReference type="InterPro" id="IPR012334">
    <property type="entry name" value="Pectin_lyas_fold"/>
</dbReference>
<evidence type="ECO:0000256" key="1">
    <source>
        <dbReference type="SAM" id="SignalP"/>
    </source>
</evidence>
<dbReference type="EMBL" id="JTCM02000128">
    <property type="protein sequence ID" value="NEU76721.1"/>
    <property type="molecule type" value="Genomic_DNA"/>
</dbReference>
<dbReference type="AlphaFoldDB" id="A0A846HKL8"/>
<feature type="signal peptide" evidence="1">
    <location>
        <begin position="1"/>
        <end position="22"/>
    </location>
</feature>
<feature type="domain" description="Rhamnogalacturonase A/B/Epimerase-like pectate lyase" evidence="2">
    <location>
        <begin position="61"/>
        <end position="282"/>
    </location>
</feature>
<dbReference type="RefSeq" id="WP_039737606.1">
    <property type="nucleotide sequence ID" value="NZ_JTCM02000128.1"/>
</dbReference>
<feature type="chain" id="PRO_5032721070" description="Rhamnogalacturonase A/B/Epimerase-like pectate lyase domain-containing protein" evidence="1">
    <location>
        <begin position="23"/>
        <end position="661"/>
    </location>
</feature>
<protein>
    <recommendedName>
        <fullName evidence="2">Rhamnogalacturonase A/B/Epimerase-like pectate lyase domain-containing protein</fullName>
    </recommendedName>
</protein>
<dbReference type="Gene3D" id="2.160.20.10">
    <property type="entry name" value="Single-stranded right-handed beta-helix, Pectin lyase-like"/>
    <property type="match status" value="2"/>
</dbReference>
<proteinExistence type="predicted"/>
<dbReference type="Pfam" id="PF12708">
    <property type="entry name" value="Pect-lyase_RHGA_epim"/>
    <property type="match status" value="1"/>
</dbReference>
<dbReference type="InterPro" id="IPR011050">
    <property type="entry name" value="Pectin_lyase_fold/virulence"/>
</dbReference>
<dbReference type="InterPro" id="IPR024535">
    <property type="entry name" value="RHGA/B-epi-like_pectate_lyase"/>
</dbReference>
<gene>
    <name evidence="3" type="ORF">PI95_030485</name>
</gene>
<accession>A0A846HKL8</accession>
<evidence type="ECO:0000259" key="2">
    <source>
        <dbReference type="Pfam" id="PF12708"/>
    </source>
</evidence>
<dbReference type="Proteomes" id="UP000031549">
    <property type="component" value="Unassembled WGS sequence"/>
</dbReference>
<comment type="caution">
    <text evidence="3">The sequence shown here is derived from an EMBL/GenBank/DDBJ whole genome shotgun (WGS) entry which is preliminary data.</text>
</comment>
<reference evidence="3 4" key="1">
    <citation type="journal article" date="2015" name="Genome Announc.">
        <title>Draft Genome Sequence of Cyanobacterium Hassallia byssoidea Strain VB512170, Isolated from Monuments in India.</title>
        <authorList>
            <person name="Singh D."/>
            <person name="Chandrababunaidu M.M."/>
            <person name="Panda A."/>
            <person name="Sen D."/>
            <person name="Bhattacharyya S."/>
            <person name="Adhikary S.P."/>
            <person name="Tripathy S."/>
        </authorList>
    </citation>
    <scope>NUCLEOTIDE SEQUENCE [LARGE SCALE GENOMIC DNA]</scope>
    <source>
        <strain evidence="3 4">VB512170</strain>
    </source>
</reference>